<proteinExistence type="predicted"/>
<dbReference type="Proteomes" id="UP000031838">
    <property type="component" value="Chromosome 2"/>
</dbReference>
<dbReference type="InterPro" id="IPR025877">
    <property type="entry name" value="MobA-like_NTP_Trfase"/>
</dbReference>
<reference evidence="4" key="1">
    <citation type="submission" date="2011-03" db="EMBL/GenBank/DDBJ databases">
        <authorList>
            <person name="Voget S."/>
            <person name="Streit W.R."/>
            <person name="Jaeger K.E."/>
            <person name="Daniel R."/>
        </authorList>
    </citation>
    <scope>NUCLEOTIDE SEQUENCE [LARGE SCALE GENOMIC DNA]</scope>
    <source>
        <strain evidence="4">PG1</strain>
    </source>
</reference>
<organism evidence="3 4">
    <name type="scientific">Burkholderia plantarii</name>
    <dbReference type="NCBI Taxonomy" id="41899"/>
    <lineage>
        <taxon>Bacteria</taxon>
        <taxon>Pseudomonadati</taxon>
        <taxon>Pseudomonadota</taxon>
        <taxon>Betaproteobacteria</taxon>
        <taxon>Burkholderiales</taxon>
        <taxon>Burkholderiaceae</taxon>
        <taxon>Burkholderia</taxon>
    </lineage>
</organism>
<dbReference type="PANTHER" id="PTHR43777">
    <property type="entry name" value="MOLYBDENUM COFACTOR CYTIDYLYLTRANSFERASE"/>
    <property type="match status" value="1"/>
</dbReference>
<evidence type="ECO:0000256" key="1">
    <source>
        <dbReference type="ARBA" id="ARBA00022842"/>
    </source>
</evidence>
<dbReference type="EMBL" id="CP002581">
    <property type="protein sequence ID" value="AJK48948.1"/>
    <property type="molecule type" value="Genomic_DNA"/>
</dbReference>
<name>A0A0B6RZZ7_BURPL</name>
<dbReference type="Gene3D" id="3.90.550.10">
    <property type="entry name" value="Spore Coat Polysaccharide Biosynthesis Protein SpsA, Chain A"/>
    <property type="match status" value="1"/>
</dbReference>
<dbReference type="KEGG" id="bgp:BGL_2c08700"/>
<evidence type="ECO:0000313" key="4">
    <source>
        <dbReference type="Proteomes" id="UP000031838"/>
    </source>
</evidence>
<reference evidence="3 4" key="2">
    <citation type="journal article" date="2016" name="Appl. Microbiol. Biotechnol.">
        <title>Mutations improving production and secretion of extracellular lipase by Burkholderia glumae PG1.</title>
        <authorList>
            <person name="Knapp A."/>
            <person name="Voget S."/>
            <person name="Gao R."/>
            <person name="Zaburannyi N."/>
            <person name="Krysciak D."/>
            <person name="Breuer M."/>
            <person name="Hauer B."/>
            <person name="Streit W.R."/>
            <person name="Muller R."/>
            <person name="Daniel R."/>
            <person name="Jaeger K.E."/>
        </authorList>
    </citation>
    <scope>NUCLEOTIDE SEQUENCE [LARGE SCALE GENOMIC DNA]</scope>
    <source>
        <strain evidence="3 4">PG1</strain>
    </source>
</reference>
<protein>
    <recommendedName>
        <fullName evidence="2">MobA-like NTP transferase domain-containing protein</fullName>
    </recommendedName>
</protein>
<dbReference type="HOGENOM" id="CLU_784526_0_0_4"/>
<dbReference type="CDD" id="cd04182">
    <property type="entry name" value="GT_2_like_f"/>
    <property type="match status" value="1"/>
</dbReference>
<feature type="domain" description="MobA-like NTP transferase" evidence="2">
    <location>
        <begin position="59"/>
        <end position="221"/>
    </location>
</feature>
<evidence type="ECO:0000259" key="2">
    <source>
        <dbReference type="Pfam" id="PF12804"/>
    </source>
</evidence>
<dbReference type="SUPFAM" id="SSF53448">
    <property type="entry name" value="Nucleotide-diphospho-sugar transferases"/>
    <property type="match status" value="1"/>
</dbReference>
<gene>
    <name evidence="3" type="ORF">BGL_2c08700</name>
</gene>
<dbReference type="Pfam" id="PF12804">
    <property type="entry name" value="NTP_transf_3"/>
    <property type="match status" value="1"/>
</dbReference>
<sequence>MRRGRRRLSRRGVHPSPLASLVLPRCPLAIRPGRSHNRPHLPLPIPRMSEPARSPAPVGVLLAAGLGTRFDPSGRDSKLLAALPDGTPVVVAAARHLLAVTPEVHAVVRPGAGRLAAHLTDAGCRVLVAEEAIQGMGASLAAAVRASRDAGGWLVALGDMPWIDPAAIRAVAQAITSGRASIAAPHHGGRRGHPVGFAAVHGEALAALDGDAGARALLGAHPVARIEVDDPGVLRDVDTREDLVAHATTHGGLAALFTPPPTRWGLRGDPYLWDALRARLAGTPLPESDEALEACIALAYAGLTGQPLALSEPVHVPAFAHGGMSSGMVSPAFWTDVALPLLRQRLAAARRQT</sequence>
<keyword evidence="1" id="KW-0460">Magnesium</keyword>
<dbReference type="GO" id="GO:0016779">
    <property type="term" value="F:nucleotidyltransferase activity"/>
    <property type="evidence" value="ECO:0007669"/>
    <property type="project" value="UniProtKB-ARBA"/>
</dbReference>
<dbReference type="InterPro" id="IPR029044">
    <property type="entry name" value="Nucleotide-diphossugar_trans"/>
</dbReference>
<evidence type="ECO:0000313" key="3">
    <source>
        <dbReference type="EMBL" id="AJK48948.1"/>
    </source>
</evidence>
<dbReference type="PANTHER" id="PTHR43777:SF1">
    <property type="entry name" value="MOLYBDENUM COFACTOR CYTIDYLYLTRANSFERASE"/>
    <property type="match status" value="1"/>
</dbReference>
<dbReference type="AlphaFoldDB" id="A0A0B6RZZ7"/>
<accession>A0A0B6RZZ7</accession>
<keyword evidence="4" id="KW-1185">Reference proteome</keyword>